<evidence type="ECO:0000256" key="5">
    <source>
        <dbReference type="PROSITE-ProRule" id="PRU01091"/>
    </source>
</evidence>
<evidence type="ECO:0000313" key="8">
    <source>
        <dbReference type="EMBL" id="MBB4764647.1"/>
    </source>
</evidence>
<dbReference type="InterPro" id="IPR005158">
    <property type="entry name" value="BTAD"/>
</dbReference>
<reference evidence="8 9" key="1">
    <citation type="submission" date="2020-08" db="EMBL/GenBank/DDBJ databases">
        <title>Sequencing the genomes of 1000 actinobacteria strains.</title>
        <authorList>
            <person name="Klenk H.-P."/>
        </authorList>
    </citation>
    <scope>NUCLEOTIDE SEQUENCE [LARGE SCALE GENOMIC DNA]</scope>
    <source>
        <strain evidence="8 9">DSM 43149</strain>
    </source>
</reference>
<dbReference type="EMBL" id="JACHNH010000001">
    <property type="protein sequence ID" value="MBB4764647.1"/>
    <property type="molecule type" value="Genomic_DNA"/>
</dbReference>
<dbReference type="Gene3D" id="1.10.10.10">
    <property type="entry name" value="Winged helix-like DNA-binding domain superfamily/Winged helix DNA-binding domain"/>
    <property type="match status" value="1"/>
</dbReference>
<dbReference type="GO" id="GO:0000160">
    <property type="term" value="P:phosphorelay signal transduction system"/>
    <property type="evidence" value="ECO:0007669"/>
    <property type="project" value="InterPro"/>
</dbReference>
<name>A0A7W7MSD5_9ACTN</name>
<evidence type="ECO:0000256" key="3">
    <source>
        <dbReference type="ARBA" id="ARBA00023125"/>
    </source>
</evidence>
<dbReference type="Gene3D" id="1.25.40.10">
    <property type="entry name" value="Tetratricopeptide repeat domain"/>
    <property type="match status" value="1"/>
</dbReference>
<dbReference type="RefSeq" id="WP_184995810.1">
    <property type="nucleotide sequence ID" value="NZ_BOMK01000003.1"/>
</dbReference>
<gene>
    <name evidence="8" type="ORF">BJ971_005203</name>
</gene>
<dbReference type="PROSITE" id="PS51755">
    <property type="entry name" value="OMPR_PHOB"/>
    <property type="match status" value="1"/>
</dbReference>
<evidence type="ECO:0000313" key="9">
    <source>
        <dbReference type="Proteomes" id="UP000578112"/>
    </source>
</evidence>
<feature type="DNA-binding region" description="OmpR/PhoB-type" evidence="5">
    <location>
        <begin position="1"/>
        <end position="101"/>
    </location>
</feature>
<accession>A0A7W7MSD5</accession>
<dbReference type="PANTHER" id="PTHR35807">
    <property type="entry name" value="TRANSCRIPTIONAL REGULATOR REDD-RELATED"/>
    <property type="match status" value="1"/>
</dbReference>
<comment type="similarity">
    <text evidence="1">Belongs to the AfsR/DnrI/RedD regulatory family.</text>
</comment>
<feature type="compositionally biased region" description="Low complexity" evidence="6">
    <location>
        <begin position="226"/>
        <end position="251"/>
    </location>
</feature>
<keyword evidence="3 5" id="KW-0238">DNA-binding</keyword>
<keyword evidence="2" id="KW-0805">Transcription regulation</keyword>
<evidence type="ECO:0000256" key="4">
    <source>
        <dbReference type="ARBA" id="ARBA00023163"/>
    </source>
</evidence>
<keyword evidence="4" id="KW-0804">Transcription</keyword>
<dbReference type="SUPFAM" id="SSF46894">
    <property type="entry name" value="C-terminal effector domain of the bipartite response regulators"/>
    <property type="match status" value="1"/>
</dbReference>
<evidence type="ECO:0000256" key="6">
    <source>
        <dbReference type="SAM" id="MobiDB-lite"/>
    </source>
</evidence>
<dbReference type="Pfam" id="PF00486">
    <property type="entry name" value="Trans_reg_C"/>
    <property type="match status" value="1"/>
</dbReference>
<organism evidence="8 9">
    <name type="scientific">Actinoplanes digitatis</name>
    <dbReference type="NCBI Taxonomy" id="1868"/>
    <lineage>
        <taxon>Bacteria</taxon>
        <taxon>Bacillati</taxon>
        <taxon>Actinomycetota</taxon>
        <taxon>Actinomycetes</taxon>
        <taxon>Micromonosporales</taxon>
        <taxon>Micromonosporaceae</taxon>
        <taxon>Actinoplanes</taxon>
    </lineage>
</organism>
<dbReference type="InterPro" id="IPR051677">
    <property type="entry name" value="AfsR-DnrI-RedD_regulator"/>
</dbReference>
<dbReference type="GO" id="GO:0003677">
    <property type="term" value="F:DNA binding"/>
    <property type="evidence" value="ECO:0007669"/>
    <property type="project" value="UniProtKB-UniRule"/>
</dbReference>
<dbReference type="InterPro" id="IPR016032">
    <property type="entry name" value="Sig_transdc_resp-reg_C-effctor"/>
</dbReference>
<dbReference type="SMART" id="SM00862">
    <property type="entry name" value="Trans_reg_C"/>
    <property type="match status" value="1"/>
</dbReference>
<dbReference type="InterPro" id="IPR011990">
    <property type="entry name" value="TPR-like_helical_dom_sf"/>
</dbReference>
<feature type="region of interest" description="Disordered" evidence="6">
    <location>
        <begin position="162"/>
        <end position="279"/>
    </location>
</feature>
<sequence length="279" mass="29197">MTDGSSAVPLRFEILGSVRAYRGSEPVDLGPPRQQAVLAILLLHAGRPVPVHRIVAALWSGDPPENGVDVVQRYVGALRRALDPQRTSLIALTDGGYVLRADENAVDAEVFRAALARARAEHATDEIRRALDGWRDEPLAGLTGPVFEAARAQLNDERATATDLLAEPAPTRPVTADPIPTRPATAEPTPAGPAADPAFTRPVTAEPTPAGPAAEPAPTRPVTAQPAPTRPVTAEPAPTTPITAEPAPAGPVTAEPAYPAPVDPWDGHQLFPPDPLSMA</sequence>
<dbReference type="InterPro" id="IPR036388">
    <property type="entry name" value="WH-like_DNA-bd_sf"/>
</dbReference>
<keyword evidence="9" id="KW-1185">Reference proteome</keyword>
<evidence type="ECO:0000256" key="1">
    <source>
        <dbReference type="ARBA" id="ARBA00005820"/>
    </source>
</evidence>
<proteinExistence type="inferred from homology"/>
<protein>
    <submittedName>
        <fullName evidence="8">DNA-binding winged helix-turn-helix (WHTH) protein</fullName>
    </submittedName>
</protein>
<dbReference type="Pfam" id="PF03704">
    <property type="entry name" value="BTAD"/>
    <property type="match status" value="1"/>
</dbReference>
<dbReference type="GO" id="GO:0006355">
    <property type="term" value="P:regulation of DNA-templated transcription"/>
    <property type="evidence" value="ECO:0007669"/>
    <property type="project" value="InterPro"/>
</dbReference>
<dbReference type="PANTHER" id="PTHR35807:SF1">
    <property type="entry name" value="TRANSCRIPTIONAL REGULATOR REDD"/>
    <property type="match status" value="1"/>
</dbReference>
<dbReference type="InterPro" id="IPR001867">
    <property type="entry name" value="OmpR/PhoB-type_DNA-bd"/>
</dbReference>
<feature type="domain" description="OmpR/PhoB-type" evidence="7">
    <location>
        <begin position="1"/>
        <end position="101"/>
    </location>
</feature>
<dbReference type="Proteomes" id="UP000578112">
    <property type="component" value="Unassembled WGS sequence"/>
</dbReference>
<dbReference type="AlphaFoldDB" id="A0A7W7MSD5"/>
<comment type="caution">
    <text evidence="8">The sequence shown here is derived from an EMBL/GenBank/DDBJ whole genome shotgun (WGS) entry which is preliminary data.</text>
</comment>
<evidence type="ECO:0000259" key="7">
    <source>
        <dbReference type="PROSITE" id="PS51755"/>
    </source>
</evidence>
<evidence type="ECO:0000256" key="2">
    <source>
        <dbReference type="ARBA" id="ARBA00023015"/>
    </source>
</evidence>
<feature type="compositionally biased region" description="Low complexity" evidence="6">
    <location>
        <begin position="178"/>
        <end position="217"/>
    </location>
</feature>